<dbReference type="EMBL" id="WJBH02000008">
    <property type="protein sequence ID" value="KAI9554374.1"/>
    <property type="molecule type" value="Genomic_DNA"/>
</dbReference>
<feature type="compositionally biased region" description="Gly residues" evidence="2">
    <location>
        <begin position="374"/>
        <end position="387"/>
    </location>
</feature>
<protein>
    <recommendedName>
        <fullName evidence="3">CCHC-type domain-containing protein</fullName>
    </recommendedName>
</protein>
<dbReference type="InterPro" id="IPR036875">
    <property type="entry name" value="Znf_CCHC_sf"/>
</dbReference>
<keyword evidence="1" id="KW-0863">Zinc-finger</keyword>
<feature type="domain" description="CCHC-type" evidence="3">
    <location>
        <begin position="315"/>
        <end position="332"/>
    </location>
</feature>
<proteinExistence type="predicted"/>
<keyword evidence="5" id="KW-1185">Reference proteome</keyword>
<dbReference type="Proteomes" id="UP000820818">
    <property type="component" value="Linkage Group LG8"/>
</dbReference>
<feature type="compositionally biased region" description="Low complexity" evidence="2">
    <location>
        <begin position="259"/>
        <end position="270"/>
    </location>
</feature>
<organism evidence="4 5">
    <name type="scientific">Daphnia sinensis</name>
    <dbReference type="NCBI Taxonomy" id="1820382"/>
    <lineage>
        <taxon>Eukaryota</taxon>
        <taxon>Metazoa</taxon>
        <taxon>Ecdysozoa</taxon>
        <taxon>Arthropoda</taxon>
        <taxon>Crustacea</taxon>
        <taxon>Branchiopoda</taxon>
        <taxon>Diplostraca</taxon>
        <taxon>Cladocera</taxon>
        <taxon>Anomopoda</taxon>
        <taxon>Daphniidae</taxon>
        <taxon>Daphnia</taxon>
        <taxon>Daphnia similis group</taxon>
    </lineage>
</organism>
<name>A0AAD5KKD6_9CRUS</name>
<feature type="compositionally biased region" description="Basic residues" evidence="2">
    <location>
        <begin position="299"/>
        <end position="315"/>
    </location>
</feature>
<feature type="region of interest" description="Disordered" evidence="2">
    <location>
        <begin position="234"/>
        <end position="315"/>
    </location>
</feature>
<dbReference type="SUPFAM" id="SSF57756">
    <property type="entry name" value="Retrovirus zinc finger-like domains"/>
    <property type="match status" value="1"/>
</dbReference>
<gene>
    <name evidence="4" type="ORF">GHT06_019646</name>
</gene>
<feature type="region of interest" description="Disordered" evidence="2">
    <location>
        <begin position="65"/>
        <end position="92"/>
    </location>
</feature>
<accession>A0AAD5KKD6</accession>
<feature type="region of interest" description="Disordered" evidence="2">
    <location>
        <begin position="488"/>
        <end position="510"/>
    </location>
</feature>
<sequence>MKTKSRLADKNEKPASLVSQIADYQPASVTFRSHQPTPMILPLNVPLAAAVFLSQGTILAISDPSNLQIIPPNPNQNPPTAERSKTSSRMPFVTSNPCSSTFPCAEPSAEAVHVEQFCNDRTATKYVESSEHAHLIPPSTSELAVECIAKNRDGNADVDSNLGVHISTDVTKTCQLVKVVEIALPAMPPLVPIVTDEDLFLATHSSSSEKCLNDNRQTNADAETTLVKRLKTSRFAGIGESRPPFSLPSAVQGEPHNNHPPSASSSKHASCPTLAKPGPCNFTAPSTQLSATPDDLPAKNKKKRRRSDKNKEKTRKCNKCNIKGHYERNCPQKNECGAESIPQCGRAPQPVIMSPTRLRAYHQPVTPVPSYGGSNEGHGSGSGGGNNGCQTRSGPYGGSSGGWHGRWVSVRNGAQAYGYGRAAGSGHGGQSACYEESIGDGHGSRGLAGSEYGGLTGKGYAPTLFTSTFHQTSMTFYNDVGQTGGYRGSTGGMHSGQADGYGGSAAEGHY</sequence>
<dbReference type="AlphaFoldDB" id="A0AAD5KKD6"/>
<dbReference type="GO" id="GO:0003676">
    <property type="term" value="F:nucleic acid binding"/>
    <property type="evidence" value="ECO:0007669"/>
    <property type="project" value="InterPro"/>
</dbReference>
<evidence type="ECO:0000313" key="5">
    <source>
        <dbReference type="Proteomes" id="UP000820818"/>
    </source>
</evidence>
<evidence type="ECO:0000256" key="1">
    <source>
        <dbReference type="PROSITE-ProRule" id="PRU00047"/>
    </source>
</evidence>
<keyword evidence="1" id="KW-0862">Zinc</keyword>
<keyword evidence="1" id="KW-0479">Metal-binding</keyword>
<feature type="region of interest" description="Disordered" evidence="2">
    <location>
        <begin position="363"/>
        <end position="395"/>
    </location>
</feature>
<dbReference type="PROSITE" id="PS50158">
    <property type="entry name" value="ZF_CCHC"/>
    <property type="match status" value="1"/>
</dbReference>
<comment type="caution">
    <text evidence="4">The sequence shown here is derived from an EMBL/GenBank/DDBJ whole genome shotgun (WGS) entry which is preliminary data.</text>
</comment>
<evidence type="ECO:0000256" key="2">
    <source>
        <dbReference type="SAM" id="MobiDB-lite"/>
    </source>
</evidence>
<dbReference type="InterPro" id="IPR001878">
    <property type="entry name" value="Znf_CCHC"/>
</dbReference>
<dbReference type="GO" id="GO:0008270">
    <property type="term" value="F:zinc ion binding"/>
    <property type="evidence" value="ECO:0007669"/>
    <property type="project" value="UniProtKB-KW"/>
</dbReference>
<evidence type="ECO:0000259" key="3">
    <source>
        <dbReference type="PROSITE" id="PS50158"/>
    </source>
</evidence>
<evidence type="ECO:0000313" key="4">
    <source>
        <dbReference type="EMBL" id="KAI9554374.1"/>
    </source>
</evidence>
<reference evidence="4 5" key="1">
    <citation type="submission" date="2022-05" db="EMBL/GenBank/DDBJ databases">
        <title>A multi-omics perspective on studying reproductive biology in Daphnia sinensis.</title>
        <authorList>
            <person name="Jia J."/>
        </authorList>
    </citation>
    <scope>NUCLEOTIDE SEQUENCE [LARGE SCALE GENOMIC DNA]</scope>
    <source>
        <strain evidence="4 5">WSL</strain>
    </source>
</reference>